<dbReference type="InterPro" id="IPR052278">
    <property type="entry name" value="Chordin-like_regulators"/>
</dbReference>
<feature type="chain" id="PRO_5005537015" evidence="3">
    <location>
        <begin position="25"/>
        <end position="1102"/>
    </location>
</feature>
<feature type="region of interest" description="Disordered" evidence="1">
    <location>
        <begin position="1005"/>
        <end position="1045"/>
    </location>
</feature>
<dbReference type="RefSeq" id="XP_013758477.1">
    <property type="nucleotide sequence ID" value="XM_013903023.1"/>
</dbReference>
<dbReference type="Pfam" id="PF07452">
    <property type="entry name" value="CHRD"/>
    <property type="match status" value="4"/>
</dbReference>
<keyword evidence="6" id="KW-1185">Reference proteome</keyword>
<dbReference type="PANTHER" id="PTHR46526:SF1">
    <property type="entry name" value="CHORDIN"/>
    <property type="match status" value="1"/>
</dbReference>
<dbReference type="GeneID" id="25564328"/>
<evidence type="ECO:0000256" key="1">
    <source>
        <dbReference type="SAM" id="MobiDB-lite"/>
    </source>
</evidence>
<dbReference type="GO" id="GO:0005615">
    <property type="term" value="C:extracellular space"/>
    <property type="evidence" value="ECO:0007669"/>
    <property type="project" value="TreeGrafter"/>
</dbReference>
<name>A0A0L0DAM8_THETB</name>
<proteinExistence type="predicted"/>
<gene>
    <name evidence="5" type="ORF">AMSG_04803</name>
</gene>
<accession>A0A0L0DAM8</accession>
<sequence length="1102" mass="112387">MNTAGIFSVLVVTCLLACAGIATGTAVRALPATGVAVLNGYNEIPVAATTARGVAVLSWDPVTARITYSVVTNVTSDITGIHLHSGSEKLFFSTTGWGTSTPVDRKWGALISAGNTYVNVHTVDFPSGEVRGDVWAAGYSAGPNMLIGAVVAEDVFETVRDPAAGPMARAVGFWQVNTVTGLLSMEVAVAHPDITAIHIHQNTLGREGTKVCDFLASRTGNCDSLNADLLANGGYYFNFHTSSSAYMRGQTFALDATAAPSQFNFAGHLDAVASSNVVGVALGAFDASSSSLTVQVWHNASAALGVSVGNYVLCTGAGACDSPVVHTFDGPLNVTETAKFFAAPGLTVNVADGTGIVAGGVLSYQQLSEGTTYLPRAAGLLSGFEATYTEPVVARGAALMTSLDATGSSFRYTVVYATDSVGAGATVHLGVNATAGYVPDAVTFLGSGANSGAVTGTFTAASVGLDFNRVVGVTSFIVRTDEMPTGSGAVRGQMTEVAIAPASQITHVARLDKQQEVPPSTSAATGVAVATFNPVDFTVDYRVVWVNLASAVSQVHLHQGAAGTNGPKMFVVADSPAGNGIEGSTPPLTATQAADFVAGNAYWNVHTVNHPAGAIRGQITAPKFTYAAAPSVWDVSRTYGASPQTSAATSVLITTYEEEMPGGASLGTYSLMTTYTGGAVTAADIAAPHKAGETGSALQSLCVGPCGQSESAGTSMVDRQIAVAARTGLAYVEVMSVTEGTVRAQIEALAPVAAPVVPAGSISWMVRLSGWEEATPVDSPWTGFAALTWNEASSTLDYAIWHTVPDATKVHLHQASGGAALYEFAATPAASVSPVVGSLVIAPEHRCMLKSQTMYVNLHSVTNPGGELRGTVAVSEFNYGSVSAVGGQEVPPVLSTRGGMIAVSVDANAMTMNATVLHNIKRDVTKVHMHLGAAGTNGALTFDIGTLAWLSSPISLPSLQSISAAQLASFNAGEFYLNLHSWLIPSGEARGQIVPVVPPAACVVPPSPSPPPPPPPTVAAAPPPPAPGTPSPPPPGGSSAISSPSKDDGVFKTDNYILAGVALGSLIIGILISAIICKCCCSGSGSSKRDYDMGGASALMTI</sequence>
<feature type="domain" description="CHRD" evidence="4">
    <location>
        <begin position="503"/>
        <end position="624"/>
    </location>
</feature>
<dbReference type="GO" id="GO:0009953">
    <property type="term" value="P:dorsal/ventral pattern formation"/>
    <property type="evidence" value="ECO:0007669"/>
    <property type="project" value="TreeGrafter"/>
</dbReference>
<evidence type="ECO:0000313" key="6">
    <source>
        <dbReference type="Proteomes" id="UP000054408"/>
    </source>
</evidence>
<reference evidence="5 6" key="1">
    <citation type="submission" date="2010-05" db="EMBL/GenBank/DDBJ databases">
        <title>The Genome Sequence of Thecamonas trahens ATCC 50062.</title>
        <authorList>
            <consortium name="The Broad Institute Genome Sequencing Platform"/>
            <person name="Russ C."/>
            <person name="Cuomo C."/>
            <person name="Shea T."/>
            <person name="Young S.K."/>
            <person name="Zeng Q."/>
            <person name="Koehrsen M."/>
            <person name="Haas B."/>
            <person name="Borodovsky M."/>
            <person name="Guigo R."/>
            <person name="Alvarado L."/>
            <person name="Berlin A."/>
            <person name="Bochicchio J."/>
            <person name="Borenstein D."/>
            <person name="Chapman S."/>
            <person name="Chen Z."/>
            <person name="Freedman E."/>
            <person name="Gellesch M."/>
            <person name="Goldberg J."/>
            <person name="Griggs A."/>
            <person name="Gujja S."/>
            <person name="Heilman E."/>
            <person name="Heiman D."/>
            <person name="Hepburn T."/>
            <person name="Howarth C."/>
            <person name="Jen D."/>
            <person name="Larson L."/>
            <person name="Mehta T."/>
            <person name="Park D."/>
            <person name="Pearson M."/>
            <person name="Roberts A."/>
            <person name="Saif S."/>
            <person name="Shenoy N."/>
            <person name="Sisk P."/>
            <person name="Stolte C."/>
            <person name="Sykes S."/>
            <person name="Thomson T."/>
            <person name="Walk T."/>
            <person name="White J."/>
            <person name="Yandava C."/>
            <person name="Burger G."/>
            <person name="Gray M.W."/>
            <person name="Holland P.W.H."/>
            <person name="King N."/>
            <person name="Lang F.B.F."/>
            <person name="Roger A.J."/>
            <person name="Ruiz-Trillo I."/>
            <person name="Lander E."/>
            <person name="Nusbaum C."/>
        </authorList>
    </citation>
    <scope>NUCLEOTIDE SEQUENCE [LARGE SCALE GENOMIC DNA]</scope>
    <source>
        <strain evidence="5 6">ATCC 50062</strain>
    </source>
</reference>
<organism evidence="5 6">
    <name type="scientific">Thecamonas trahens ATCC 50062</name>
    <dbReference type="NCBI Taxonomy" id="461836"/>
    <lineage>
        <taxon>Eukaryota</taxon>
        <taxon>Apusozoa</taxon>
        <taxon>Apusomonadida</taxon>
        <taxon>Apusomonadidae</taxon>
        <taxon>Thecamonas</taxon>
    </lineage>
</organism>
<feature type="signal peptide" evidence="3">
    <location>
        <begin position="1"/>
        <end position="24"/>
    </location>
</feature>
<dbReference type="Proteomes" id="UP000054408">
    <property type="component" value="Unassembled WGS sequence"/>
</dbReference>
<protein>
    <submittedName>
        <fullName evidence="5">CHRD domain superfamily protein</fullName>
    </submittedName>
</protein>
<evidence type="ECO:0000256" key="2">
    <source>
        <dbReference type="SAM" id="Phobius"/>
    </source>
</evidence>
<dbReference type="GO" id="GO:0036122">
    <property type="term" value="F:BMP binding"/>
    <property type="evidence" value="ECO:0007669"/>
    <property type="project" value="TreeGrafter"/>
</dbReference>
<dbReference type="AlphaFoldDB" id="A0A0L0DAM8"/>
<dbReference type="STRING" id="461836.A0A0L0DAM8"/>
<feature type="compositionally biased region" description="Pro residues" evidence="1">
    <location>
        <begin position="1005"/>
        <end position="1036"/>
    </location>
</feature>
<keyword evidence="2" id="KW-0812">Transmembrane</keyword>
<dbReference type="InterPro" id="IPR010895">
    <property type="entry name" value="CHRD"/>
</dbReference>
<dbReference type="PANTHER" id="PTHR46526">
    <property type="entry name" value="CHORDIN"/>
    <property type="match status" value="1"/>
</dbReference>
<keyword evidence="2" id="KW-0472">Membrane</keyword>
<evidence type="ECO:0000259" key="4">
    <source>
        <dbReference type="PROSITE" id="PS50933"/>
    </source>
</evidence>
<dbReference type="SMART" id="SM00754">
    <property type="entry name" value="CHRD"/>
    <property type="match status" value="4"/>
</dbReference>
<keyword evidence="2" id="KW-1133">Transmembrane helix</keyword>
<feature type="domain" description="CHRD" evidence="4">
    <location>
        <begin position="760"/>
        <end position="877"/>
    </location>
</feature>
<feature type="transmembrane region" description="Helical" evidence="2">
    <location>
        <begin position="1056"/>
        <end position="1081"/>
    </location>
</feature>
<dbReference type="EMBL" id="GL349451">
    <property type="protein sequence ID" value="KNC48353.1"/>
    <property type="molecule type" value="Genomic_DNA"/>
</dbReference>
<evidence type="ECO:0000313" key="5">
    <source>
        <dbReference type="EMBL" id="KNC48353.1"/>
    </source>
</evidence>
<evidence type="ECO:0000256" key="3">
    <source>
        <dbReference type="SAM" id="SignalP"/>
    </source>
</evidence>
<keyword evidence="3" id="KW-0732">Signal</keyword>
<dbReference type="PROSITE" id="PS50933">
    <property type="entry name" value="CHRD"/>
    <property type="match status" value="2"/>
</dbReference>